<evidence type="ECO:0008006" key="4">
    <source>
        <dbReference type="Google" id="ProtNLM"/>
    </source>
</evidence>
<evidence type="ECO:0000313" key="3">
    <source>
        <dbReference type="Proteomes" id="UP000654370"/>
    </source>
</evidence>
<accession>A0A8H7PIG0</accession>
<dbReference type="CDD" id="cd02440">
    <property type="entry name" value="AdoMet_MTases"/>
    <property type="match status" value="1"/>
</dbReference>
<dbReference type="Gene3D" id="3.40.50.150">
    <property type="entry name" value="Vaccinia Virus protein VP39"/>
    <property type="match status" value="2"/>
</dbReference>
<sequence length="399" mass="44946">MGACCSSQEEEQHISFSEQKPSSNDLHAIETFERHRTPSLVRIPPVASWPTHSHFASSMVDTSCRSSMKTEEDFMDGASERKLSNASGSSSNSTRVDEYCHYGIRSTLSQPGSKEYFPVEITLGDDMNDPSILADFSWMQRPVNTFPVPMGKHQTDRDNVVHYIMRYVMNGFHTAPLRPKNGQGGRILDIGSGSGIWAIEVAKAYPNFLEGLMFNNETFDYIFVRNMTVSMNARQCLMLELGDQGYQDVVDDAYRILKPGGYLEIVEPSMQLRNAGPVTQRFQHLHNKAFEYIGVNTQLANMLPMLINTSMFATQASTACTWTVAIPVGKRWRSRIARLMAMYLLAEFRACKNMLCSVATLSEADYDEVMAAVKEELLTVTDTHIIWRTVLAQKPPHPR</sequence>
<comment type="caution">
    <text evidence="2">The sequence shown here is derived from an EMBL/GenBank/DDBJ whole genome shotgun (WGS) entry which is preliminary data.</text>
</comment>
<keyword evidence="3" id="KW-1185">Reference proteome</keyword>
<dbReference type="Proteomes" id="UP000654370">
    <property type="component" value="Unassembled WGS sequence"/>
</dbReference>
<dbReference type="SUPFAM" id="SSF53335">
    <property type="entry name" value="S-adenosyl-L-methionine-dependent methyltransferases"/>
    <property type="match status" value="1"/>
</dbReference>
<protein>
    <recommendedName>
        <fullName evidence="4">Methyltransferase domain-containing protein</fullName>
    </recommendedName>
</protein>
<gene>
    <name evidence="2" type="ORF">INT43_004363</name>
</gene>
<dbReference type="OrthoDB" id="2013972at2759"/>
<feature type="compositionally biased region" description="Basic and acidic residues" evidence="1">
    <location>
        <begin position="71"/>
        <end position="83"/>
    </location>
</feature>
<feature type="region of interest" description="Disordered" evidence="1">
    <location>
        <begin position="71"/>
        <end position="91"/>
    </location>
</feature>
<evidence type="ECO:0000313" key="2">
    <source>
        <dbReference type="EMBL" id="KAG2174340.1"/>
    </source>
</evidence>
<organism evidence="2 3">
    <name type="scientific">Mortierella isabellina</name>
    <name type="common">Filamentous fungus</name>
    <name type="synonym">Umbelopsis isabellina</name>
    <dbReference type="NCBI Taxonomy" id="91625"/>
    <lineage>
        <taxon>Eukaryota</taxon>
        <taxon>Fungi</taxon>
        <taxon>Fungi incertae sedis</taxon>
        <taxon>Mucoromycota</taxon>
        <taxon>Mucoromycotina</taxon>
        <taxon>Umbelopsidomycetes</taxon>
        <taxon>Umbelopsidales</taxon>
        <taxon>Umbelopsidaceae</taxon>
        <taxon>Umbelopsis</taxon>
    </lineage>
</organism>
<dbReference type="InterPro" id="IPR029063">
    <property type="entry name" value="SAM-dependent_MTases_sf"/>
</dbReference>
<evidence type="ECO:0000256" key="1">
    <source>
        <dbReference type="SAM" id="MobiDB-lite"/>
    </source>
</evidence>
<reference evidence="2" key="1">
    <citation type="submission" date="2020-12" db="EMBL/GenBank/DDBJ databases">
        <title>Metabolic potential, ecology and presence of endohyphal bacteria is reflected in genomic diversity of Mucoromycotina.</title>
        <authorList>
            <person name="Muszewska A."/>
            <person name="Okrasinska A."/>
            <person name="Steczkiewicz K."/>
            <person name="Drgas O."/>
            <person name="Orlowska M."/>
            <person name="Perlinska-Lenart U."/>
            <person name="Aleksandrzak-Piekarczyk T."/>
            <person name="Szatraj K."/>
            <person name="Zielenkiewicz U."/>
            <person name="Pilsyk S."/>
            <person name="Malc E."/>
            <person name="Mieczkowski P."/>
            <person name="Kruszewska J.S."/>
            <person name="Biernat P."/>
            <person name="Pawlowska J."/>
        </authorList>
    </citation>
    <scope>NUCLEOTIDE SEQUENCE</scope>
    <source>
        <strain evidence="2">WA0000067209</strain>
    </source>
</reference>
<dbReference type="EMBL" id="JAEPQZ010000013">
    <property type="protein sequence ID" value="KAG2174340.1"/>
    <property type="molecule type" value="Genomic_DNA"/>
</dbReference>
<dbReference type="Pfam" id="PF13489">
    <property type="entry name" value="Methyltransf_23"/>
    <property type="match status" value="1"/>
</dbReference>
<feature type="compositionally biased region" description="Polar residues" evidence="1">
    <location>
        <begin position="14"/>
        <end position="23"/>
    </location>
</feature>
<name>A0A8H7PIG0_MORIS</name>
<dbReference type="AlphaFoldDB" id="A0A8H7PIG0"/>
<feature type="region of interest" description="Disordered" evidence="1">
    <location>
        <begin position="1"/>
        <end position="23"/>
    </location>
</feature>
<proteinExistence type="predicted"/>